<feature type="transmembrane region" description="Helical" evidence="1">
    <location>
        <begin position="34"/>
        <end position="52"/>
    </location>
</feature>
<accession>A0A2S7CBX6</accession>
<organism evidence="3 4">
    <name type="scientific">Xanthomonas dyei</name>
    <dbReference type="NCBI Taxonomy" id="743699"/>
    <lineage>
        <taxon>Bacteria</taxon>
        <taxon>Pseudomonadati</taxon>
        <taxon>Pseudomonadota</taxon>
        <taxon>Gammaproteobacteria</taxon>
        <taxon>Lysobacterales</taxon>
        <taxon>Lysobacteraceae</taxon>
        <taxon>Xanthomonas</taxon>
    </lineage>
</organism>
<feature type="domain" description="Beta-lactamase-related" evidence="2">
    <location>
        <begin position="69"/>
        <end position="378"/>
    </location>
</feature>
<dbReference type="InterPro" id="IPR001466">
    <property type="entry name" value="Beta-lactam-related"/>
</dbReference>
<name>A0A2S7CBX6_9XANT</name>
<dbReference type="Gene3D" id="3.40.710.10">
    <property type="entry name" value="DD-peptidase/beta-lactamase superfamily"/>
    <property type="match status" value="1"/>
</dbReference>
<dbReference type="InterPro" id="IPR050491">
    <property type="entry name" value="AmpC-like"/>
</dbReference>
<evidence type="ECO:0000259" key="2">
    <source>
        <dbReference type="Pfam" id="PF00144"/>
    </source>
</evidence>
<dbReference type="SUPFAM" id="SSF56601">
    <property type="entry name" value="beta-lactamase/transpeptidase-like"/>
    <property type="match status" value="1"/>
</dbReference>
<protein>
    <recommendedName>
        <fullName evidence="2">Beta-lactamase-related domain-containing protein</fullName>
    </recommendedName>
</protein>
<dbReference type="Proteomes" id="UP000238908">
    <property type="component" value="Unassembled WGS sequence"/>
</dbReference>
<proteinExistence type="predicted"/>
<keyword evidence="1" id="KW-0472">Membrane</keyword>
<evidence type="ECO:0000313" key="3">
    <source>
        <dbReference type="EMBL" id="PPU59033.1"/>
    </source>
</evidence>
<keyword evidence="1" id="KW-0812">Transmembrane</keyword>
<dbReference type="PANTHER" id="PTHR46825:SF9">
    <property type="entry name" value="BETA-LACTAMASE-RELATED DOMAIN-CONTAINING PROTEIN"/>
    <property type="match status" value="1"/>
</dbReference>
<gene>
    <name evidence="3" type="ORF">XdyCFBP7245_00935</name>
</gene>
<reference evidence="3 4" key="1">
    <citation type="submission" date="2016-08" db="EMBL/GenBank/DDBJ databases">
        <authorList>
            <person name="Seilhamer J.J."/>
        </authorList>
    </citation>
    <scope>NUCLEOTIDE SEQUENCE [LARGE SCALE GENOMIC DNA]</scope>
    <source>
        <strain evidence="3 4">CFBP7245</strain>
    </source>
</reference>
<evidence type="ECO:0000313" key="4">
    <source>
        <dbReference type="Proteomes" id="UP000238908"/>
    </source>
</evidence>
<sequence length="508" mass="55807">MVRCWAGRAFTDGASPATSRSSPLPARRLQLPQWFAWLLLCLAVCCCFPVAATPEPLADRLTRQMQLNRQRYGIVGQAVVVVHNGKRVFRGVDGVADLQTQQPVTDEQIFPAFSVAKLFVSTLIMQLVEAGQIDLDQPARQYLPALPEPWKHITVRQLLDHTSGLPEYFEPSQMRGADDANARFASSAQAMFERLATQPLAAVPGSETRYTNTNYVVLAQLLQAHYRKPYPQIASERIIAKLHLTRTSIGRPLLPAHSVASAYLGTDGKLEPEPTVAWPEYALAHGQLYTNVDDLSTFLEAVRTGRLVGKETLRKLWQPQTLPNGQRGWFASGWEVGQDDAYQSVGHDGGARVRVRILFDTTLDGDSYSVVYLTNGSARGVWSRVLLDSVLATLSPQRFPSKSLAETLIAFALHAPDERETRTFAQALRARPGLSDAALERAINATGYTVLSNLGATAAIRVFALNVDLFPASSNARDSLAEAYEAAGDVARAKRIRQTIKDRSSSPD</sequence>
<comment type="caution">
    <text evidence="3">The sequence shown here is derived from an EMBL/GenBank/DDBJ whole genome shotgun (WGS) entry which is preliminary data.</text>
</comment>
<dbReference type="InterPro" id="IPR012338">
    <property type="entry name" value="Beta-lactam/transpept-like"/>
</dbReference>
<dbReference type="PANTHER" id="PTHR46825">
    <property type="entry name" value="D-ALANYL-D-ALANINE-CARBOXYPEPTIDASE/ENDOPEPTIDASE AMPH"/>
    <property type="match status" value="1"/>
</dbReference>
<dbReference type="EMBL" id="MDEE01000001">
    <property type="protein sequence ID" value="PPU59033.1"/>
    <property type="molecule type" value="Genomic_DNA"/>
</dbReference>
<dbReference type="AlphaFoldDB" id="A0A2S7CBX6"/>
<keyword evidence="1" id="KW-1133">Transmembrane helix</keyword>
<dbReference type="Pfam" id="PF00144">
    <property type="entry name" value="Beta-lactamase"/>
    <property type="match status" value="1"/>
</dbReference>
<evidence type="ECO:0000256" key="1">
    <source>
        <dbReference type="SAM" id="Phobius"/>
    </source>
</evidence>